<dbReference type="Pfam" id="PF02142">
    <property type="entry name" value="MGS"/>
    <property type="match status" value="1"/>
</dbReference>
<dbReference type="SUPFAM" id="SSF52335">
    <property type="entry name" value="Methylglyoxal synthase-like"/>
    <property type="match status" value="1"/>
</dbReference>
<organism evidence="6 7">
    <name type="scientific">candidate division GN15 bacterium</name>
    <dbReference type="NCBI Taxonomy" id="2072418"/>
    <lineage>
        <taxon>Bacteria</taxon>
        <taxon>candidate division GN15</taxon>
    </lineage>
</organism>
<dbReference type="CDD" id="cd01424">
    <property type="entry name" value="MGS_CPS_II"/>
    <property type="match status" value="1"/>
</dbReference>
<keyword evidence="4" id="KW-0067">ATP-binding</keyword>
<dbReference type="InterPro" id="IPR011607">
    <property type="entry name" value="MGS-like_dom"/>
</dbReference>
<reference evidence="6 7" key="1">
    <citation type="journal article" date="2018" name="ISME J.">
        <title>A methanotrophic archaeon couples anaerobic oxidation of methane to Fe(III) reduction.</title>
        <authorList>
            <person name="Cai C."/>
            <person name="Leu A.O."/>
            <person name="Xie G.J."/>
            <person name="Guo J."/>
            <person name="Feng Y."/>
            <person name="Zhao J.X."/>
            <person name="Tyson G.W."/>
            <person name="Yuan Z."/>
            <person name="Hu S."/>
        </authorList>
    </citation>
    <scope>NUCLEOTIDE SEQUENCE [LARGE SCALE GENOMIC DNA]</scope>
    <source>
        <strain evidence="6">FeB_12</strain>
    </source>
</reference>
<dbReference type="Gene3D" id="3.40.50.1380">
    <property type="entry name" value="Methylglyoxal synthase-like domain"/>
    <property type="match status" value="1"/>
</dbReference>
<evidence type="ECO:0000313" key="7">
    <source>
        <dbReference type="Proteomes" id="UP000250918"/>
    </source>
</evidence>
<dbReference type="PANTHER" id="PTHR11405">
    <property type="entry name" value="CARBAMOYLTRANSFERASE FAMILY MEMBER"/>
    <property type="match status" value="1"/>
</dbReference>
<dbReference type="GO" id="GO:0006541">
    <property type="term" value="P:glutamine metabolic process"/>
    <property type="evidence" value="ECO:0007669"/>
    <property type="project" value="TreeGrafter"/>
</dbReference>
<name>A0A855XAK8_9BACT</name>
<comment type="caution">
    <text evidence="6">The sequence shown here is derived from an EMBL/GenBank/DDBJ whole genome shotgun (WGS) entry which is preliminary data.</text>
</comment>
<evidence type="ECO:0000313" key="6">
    <source>
        <dbReference type="EMBL" id="PWB74926.1"/>
    </source>
</evidence>
<sequence length="143" mass="15287">QLAAGLKLPSDGAVFMSANHRDKLNLIPIARKFIALGFRIVGTAGTVRTLRDAGLPAEQLWKVSEGRPNCVDAIRNRRIDLIINTPLGETSFKDGWAIRTAAIQHGVPCITTLSGASAAAAAIAALRGDRAQIICLQDLHREP</sequence>
<dbReference type="GO" id="GO:0005524">
    <property type="term" value="F:ATP binding"/>
    <property type="evidence" value="ECO:0007669"/>
    <property type="project" value="UniProtKB-KW"/>
</dbReference>
<accession>A0A855XAK8</accession>
<evidence type="ECO:0000256" key="2">
    <source>
        <dbReference type="ARBA" id="ARBA00022598"/>
    </source>
</evidence>
<dbReference type="EMBL" id="PQAP01000019">
    <property type="protein sequence ID" value="PWB74926.1"/>
    <property type="molecule type" value="Genomic_DNA"/>
</dbReference>
<proteinExistence type="predicted"/>
<keyword evidence="2 6" id="KW-0436">Ligase</keyword>
<dbReference type="SMART" id="SM00851">
    <property type="entry name" value="MGS"/>
    <property type="match status" value="1"/>
</dbReference>
<evidence type="ECO:0000256" key="1">
    <source>
        <dbReference type="ARBA" id="ARBA00012738"/>
    </source>
</evidence>
<dbReference type="GO" id="GO:0004088">
    <property type="term" value="F:carbamoyl-phosphate synthase (glutamine-hydrolyzing) activity"/>
    <property type="evidence" value="ECO:0007669"/>
    <property type="project" value="UniProtKB-EC"/>
</dbReference>
<protein>
    <recommendedName>
        <fullName evidence="1">carbamoyl-phosphate synthase (glutamine-hydrolyzing)</fullName>
        <ecNumber evidence="1">6.3.5.5</ecNumber>
    </recommendedName>
</protein>
<dbReference type="InterPro" id="IPR033937">
    <property type="entry name" value="MGS_CPS_CarB"/>
</dbReference>
<dbReference type="InterPro" id="IPR036914">
    <property type="entry name" value="MGS-like_dom_sf"/>
</dbReference>
<evidence type="ECO:0000256" key="4">
    <source>
        <dbReference type="ARBA" id="ARBA00022840"/>
    </source>
</evidence>
<dbReference type="PROSITE" id="PS51855">
    <property type="entry name" value="MGS"/>
    <property type="match status" value="1"/>
</dbReference>
<dbReference type="PANTHER" id="PTHR11405:SF53">
    <property type="entry name" value="CARBAMOYL-PHOSPHATE SYNTHASE [AMMONIA], MITOCHONDRIAL"/>
    <property type="match status" value="1"/>
</dbReference>
<keyword evidence="3" id="KW-0547">Nucleotide-binding</keyword>
<dbReference type="AlphaFoldDB" id="A0A855XAK8"/>
<dbReference type="Proteomes" id="UP000250918">
    <property type="component" value="Unassembled WGS sequence"/>
</dbReference>
<gene>
    <name evidence="6" type="primary">carB</name>
    <name evidence="6" type="ORF">C3F09_03160</name>
</gene>
<evidence type="ECO:0000256" key="3">
    <source>
        <dbReference type="ARBA" id="ARBA00022741"/>
    </source>
</evidence>
<feature type="domain" description="MGS-like" evidence="5">
    <location>
        <begin position="6"/>
        <end position="143"/>
    </location>
</feature>
<feature type="non-terminal residue" evidence="6">
    <location>
        <position position="1"/>
    </location>
</feature>
<dbReference type="GO" id="GO:0005737">
    <property type="term" value="C:cytoplasm"/>
    <property type="evidence" value="ECO:0007669"/>
    <property type="project" value="TreeGrafter"/>
</dbReference>
<evidence type="ECO:0000259" key="5">
    <source>
        <dbReference type="PROSITE" id="PS51855"/>
    </source>
</evidence>
<dbReference type="EC" id="6.3.5.5" evidence="1"/>